<reference evidence="2" key="1">
    <citation type="submission" date="2021-06" db="EMBL/GenBank/DDBJ databases">
        <title>Parelaphostrongylus tenuis whole genome reference sequence.</title>
        <authorList>
            <person name="Garwood T.J."/>
            <person name="Larsen P.A."/>
            <person name="Fountain-Jones N.M."/>
            <person name="Garbe J.R."/>
            <person name="Macchietto M.G."/>
            <person name="Kania S.A."/>
            <person name="Gerhold R.W."/>
            <person name="Richards J.E."/>
            <person name="Wolf T.M."/>
        </authorList>
    </citation>
    <scope>NUCLEOTIDE SEQUENCE</scope>
    <source>
        <strain evidence="2">MNPRO001-30</strain>
        <tissue evidence="2">Meninges</tissue>
    </source>
</reference>
<proteinExistence type="predicted"/>
<comment type="caution">
    <text evidence="2">The sequence shown here is derived from an EMBL/GenBank/DDBJ whole genome shotgun (WGS) entry which is preliminary data.</text>
</comment>
<sequence>MLVDIVTEENTEQVLLTAPTELHHSNIEAEKKKERGISSEALLFHYEDDRKQRARCSNLEKLVRRNADASHEFREFREQFEL</sequence>
<protein>
    <submittedName>
        <fullName evidence="2">Uncharacterized protein</fullName>
    </submittedName>
</protein>
<dbReference type="EMBL" id="JAHQIW010007456">
    <property type="protein sequence ID" value="KAJ1374382.1"/>
    <property type="molecule type" value="Genomic_DNA"/>
</dbReference>
<evidence type="ECO:0000313" key="3">
    <source>
        <dbReference type="Proteomes" id="UP001196413"/>
    </source>
</evidence>
<organism evidence="2 3">
    <name type="scientific">Parelaphostrongylus tenuis</name>
    <name type="common">Meningeal worm</name>
    <dbReference type="NCBI Taxonomy" id="148309"/>
    <lineage>
        <taxon>Eukaryota</taxon>
        <taxon>Metazoa</taxon>
        <taxon>Ecdysozoa</taxon>
        <taxon>Nematoda</taxon>
        <taxon>Chromadorea</taxon>
        <taxon>Rhabditida</taxon>
        <taxon>Rhabditina</taxon>
        <taxon>Rhabditomorpha</taxon>
        <taxon>Strongyloidea</taxon>
        <taxon>Metastrongylidae</taxon>
        <taxon>Parelaphostrongylus</taxon>
    </lineage>
</organism>
<dbReference type="AlphaFoldDB" id="A0AAD5RDU7"/>
<evidence type="ECO:0000313" key="2">
    <source>
        <dbReference type="EMBL" id="KAJ1374382.1"/>
    </source>
</evidence>
<keyword evidence="3" id="KW-1185">Reference proteome</keyword>
<name>A0AAD5RDU7_PARTN</name>
<gene>
    <name evidence="1" type="ORF">KIN20_002639</name>
    <name evidence="2" type="ORF">KIN20_037063</name>
</gene>
<accession>A0AAD5RDU7</accession>
<dbReference type="EMBL" id="JAHQIW010000333">
    <property type="protein sequence ID" value="KAJ1347554.1"/>
    <property type="molecule type" value="Genomic_DNA"/>
</dbReference>
<evidence type="ECO:0000313" key="1">
    <source>
        <dbReference type="EMBL" id="KAJ1347554.1"/>
    </source>
</evidence>
<dbReference type="Proteomes" id="UP001196413">
    <property type="component" value="Unassembled WGS sequence"/>
</dbReference>